<dbReference type="SUPFAM" id="SSF53756">
    <property type="entry name" value="UDP-Glycosyltransferase/glycogen phosphorylase"/>
    <property type="match status" value="1"/>
</dbReference>
<accession>X1EV84</accession>
<name>X1EV84_9ZZZZ</name>
<organism evidence="2">
    <name type="scientific">marine sediment metagenome</name>
    <dbReference type="NCBI Taxonomy" id="412755"/>
    <lineage>
        <taxon>unclassified sequences</taxon>
        <taxon>metagenomes</taxon>
        <taxon>ecological metagenomes</taxon>
    </lineage>
</organism>
<gene>
    <name evidence="2" type="ORF">S01H4_63202</name>
</gene>
<dbReference type="AlphaFoldDB" id="X1EV84"/>
<dbReference type="EMBL" id="BART01037939">
    <property type="protein sequence ID" value="GAH12528.1"/>
    <property type="molecule type" value="Genomic_DNA"/>
</dbReference>
<feature type="domain" description="UDP-N-acetylglucosamine 2-epimerase" evidence="1">
    <location>
        <begin position="21"/>
        <end position="109"/>
    </location>
</feature>
<dbReference type="InterPro" id="IPR029767">
    <property type="entry name" value="WecB-like"/>
</dbReference>
<dbReference type="Pfam" id="PF02350">
    <property type="entry name" value="Epimerase_2"/>
    <property type="match status" value="1"/>
</dbReference>
<proteinExistence type="predicted"/>
<sequence>ALATRPQIIKSIPLIKLANLDPDVDLSIIHTGQHYDYEMTKTFFDEFSLPEPLTNLGIRKRRDDIQVSEMMCSLSLGPHMEKHWDFVVVPGDTNSALASALIASKRGMDFII</sequence>
<evidence type="ECO:0000313" key="2">
    <source>
        <dbReference type="EMBL" id="GAH12528.1"/>
    </source>
</evidence>
<protein>
    <recommendedName>
        <fullName evidence="1">UDP-N-acetylglucosamine 2-epimerase domain-containing protein</fullName>
    </recommendedName>
</protein>
<feature type="non-terminal residue" evidence="2">
    <location>
        <position position="1"/>
    </location>
</feature>
<dbReference type="Gene3D" id="3.40.50.2000">
    <property type="entry name" value="Glycogen Phosphorylase B"/>
    <property type="match status" value="1"/>
</dbReference>
<evidence type="ECO:0000259" key="1">
    <source>
        <dbReference type="Pfam" id="PF02350"/>
    </source>
</evidence>
<dbReference type="PANTHER" id="PTHR43174">
    <property type="entry name" value="UDP-N-ACETYLGLUCOSAMINE 2-EPIMERASE"/>
    <property type="match status" value="1"/>
</dbReference>
<dbReference type="InterPro" id="IPR003331">
    <property type="entry name" value="UDP_GlcNAc_Epimerase_2_dom"/>
</dbReference>
<reference evidence="2" key="1">
    <citation type="journal article" date="2014" name="Front. Microbiol.">
        <title>High frequency of phylogenetically diverse reductive dehalogenase-homologous genes in deep subseafloor sedimentary metagenomes.</title>
        <authorList>
            <person name="Kawai M."/>
            <person name="Futagami T."/>
            <person name="Toyoda A."/>
            <person name="Takaki Y."/>
            <person name="Nishi S."/>
            <person name="Hori S."/>
            <person name="Arai W."/>
            <person name="Tsubouchi T."/>
            <person name="Morono Y."/>
            <person name="Uchiyama I."/>
            <person name="Ito T."/>
            <person name="Fujiyama A."/>
            <person name="Inagaki F."/>
            <person name="Takami H."/>
        </authorList>
    </citation>
    <scope>NUCLEOTIDE SEQUENCE</scope>
    <source>
        <strain evidence="2">Expedition CK06-06</strain>
    </source>
</reference>
<dbReference type="PANTHER" id="PTHR43174:SF1">
    <property type="entry name" value="UDP-N-ACETYLGLUCOSAMINE 2-EPIMERASE"/>
    <property type="match status" value="1"/>
</dbReference>
<comment type="caution">
    <text evidence="2">The sequence shown here is derived from an EMBL/GenBank/DDBJ whole genome shotgun (WGS) entry which is preliminary data.</text>
</comment>